<feature type="compositionally biased region" description="Basic and acidic residues" evidence="1">
    <location>
        <begin position="57"/>
        <end position="72"/>
    </location>
</feature>
<comment type="caution">
    <text evidence="2">The sequence shown here is derived from an EMBL/GenBank/DDBJ whole genome shotgun (WGS) entry which is preliminary data.</text>
</comment>
<name>A0A7J6XC71_THATH</name>
<accession>A0A7J6XC71</accession>
<sequence>MGKIKADMLSHPEDIMRDSGKHKPTYSTDDENMEDVDPEKEYLVTMEKLTVITKLDLKRTGEESSKSPRKDCLSSSSEVQDAGDFIMSSRLPDKKVAVDTDEKVDDDEEDVVDDKVLELFNSDSEDVIKRGAVEDEIEVLIAKEAEKEVLVYVIPGPIMLIFFMV</sequence>
<feature type="region of interest" description="Disordered" evidence="1">
    <location>
        <begin position="57"/>
        <end position="81"/>
    </location>
</feature>
<dbReference type="AlphaFoldDB" id="A0A7J6XC71"/>
<feature type="compositionally biased region" description="Basic and acidic residues" evidence="1">
    <location>
        <begin position="1"/>
        <end position="21"/>
    </location>
</feature>
<gene>
    <name evidence="2" type="ORF">FRX31_003320</name>
</gene>
<organism evidence="2 3">
    <name type="scientific">Thalictrum thalictroides</name>
    <name type="common">Rue-anemone</name>
    <name type="synonym">Anemone thalictroides</name>
    <dbReference type="NCBI Taxonomy" id="46969"/>
    <lineage>
        <taxon>Eukaryota</taxon>
        <taxon>Viridiplantae</taxon>
        <taxon>Streptophyta</taxon>
        <taxon>Embryophyta</taxon>
        <taxon>Tracheophyta</taxon>
        <taxon>Spermatophyta</taxon>
        <taxon>Magnoliopsida</taxon>
        <taxon>Ranunculales</taxon>
        <taxon>Ranunculaceae</taxon>
        <taxon>Thalictroideae</taxon>
        <taxon>Thalictrum</taxon>
    </lineage>
</organism>
<dbReference type="Proteomes" id="UP000554482">
    <property type="component" value="Unassembled WGS sequence"/>
</dbReference>
<evidence type="ECO:0000313" key="2">
    <source>
        <dbReference type="EMBL" id="KAF5207093.1"/>
    </source>
</evidence>
<feature type="region of interest" description="Disordered" evidence="1">
    <location>
        <begin position="1"/>
        <end position="36"/>
    </location>
</feature>
<keyword evidence="3" id="KW-1185">Reference proteome</keyword>
<protein>
    <submittedName>
        <fullName evidence="2">Uncharacterized protein</fullName>
    </submittedName>
</protein>
<evidence type="ECO:0000256" key="1">
    <source>
        <dbReference type="SAM" id="MobiDB-lite"/>
    </source>
</evidence>
<evidence type="ECO:0000313" key="3">
    <source>
        <dbReference type="Proteomes" id="UP000554482"/>
    </source>
</evidence>
<reference evidence="2 3" key="1">
    <citation type="submission" date="2020-06" db="EMBL/GenBank/DDBJ databases">
        <title>Transcriptomic and genomic resources for Thalictrum thalictroides and T. hernandezii: Facilitating candidate gene discovery in an emerging model plant lineage.</title>
        <authorList>
            <person name="Arias T."/>
            <person name="Riano-Pachon D.M."/>
            <person name="Di Stilio V.S."/>
        </authorList>
    </citation>
    <scope>NUCLEOTIDE SEQUENCE [LARGE SCALE GENOMIC DNA]</scope>
    <source>
        <strain evidence="3">cv. WT478/WT964</strain>
        <tissue evidence="2">Leaves</tissue>
    </source>
</reference>
<dbReference type="EMBL" id="JABWDY010001859">
    <property type="protein sequence ID" value="KAF5207093.1"/>
    <property type="molecule type" value="Genomic_DNA"/>
</dbReference>
<proteinExistence type="predicted"/>